<dbReference type="AlphaFoldDB" id="A0A9P0BF56"/>
<protein>
    <submittedName>
        <fullName evidence="2">Uncharacterized protein</fullName>
    </submittedName>
</protein>
<dbReference type="EMBL" id="OV121139">
    <property type="protein sequence ID" value="CAH0562985.1"/>
    <property type="molecule type" value="Genomic_DNA"/>
</dbReference>
<keyword evidence="3" id="KW-1185">Reference proteome</keyword>
<evidence type="ECO:0000313" key="3">
    <source>
        <dbReference type="Proteomes" id="UP001154078"/>
    </source>
</evidence>
<reference evidence="2" key="1">
    <citation type="submission" date="2021-12" db="EMBL/GenBank/DDBJ databases">
        <authorList>
            <person name="King R."/>
        </authorList>
    </citation>
    <scope>NUCLEOTIDE SEQUENCE</scope>
</reference>
<evidence type="ECO:0000256" key="1">
    <source>
        <dbReference type="SAM" id="MobiDB-lite"/>
    </source>
</evidence>
<feature type="compositionally biased region" description="Basic and acidic residues" evidence="1">
    <location>
        <begin position="39"/>
        <end position="66"/>
    </location>
</feature>
<gene>
    <name evidence="2" type="ORF">MELIAE_LOCUS11992</name>
</gene>
<dbReference type="OrthoDB" id="416454at2759"/>
<dbReference type="Proteomes" id="UP001154078">
    <property type="component" value="Chromosome 8"/>
</dbReference>
<evidence type="ECO:0000313" key="2">
    <source>
        <dbReference type="EMBL" id="CAH0562985.1"/>
    </source>
</evidence>
<organism evidence="2 3">
    <name type="scientific">Brassicogethes aeneus</name>
    <name type="common">Rape pollen beetle</name>
    <name type="synonym">Meligethes aeneus</name>
    <dbReference type="NCBI Taxonomy" id="1431903"/>
    <lineage>
        <taxon>Eukaryota</taxon>
        <taxon>Metazoa</taxon>
        <taxon>Ecdysozoa</taxon>
        <taxon>Arthropoda</taxon>
        <taxon>Hexapoda</taxon>
        <taxon>Insecta</taxon>
        <taxon>Pterygota</taxon>
        <taxon>Neoptera</taxon>
        <taxon>Endopterygota</taxon>
        <taxon>Coleoptera</taxon>
        <taxon>Polyphaga</taxon>
        <taxon>Cucujiformia</taxon>
        <taxon>Nitidulidae</taxon>
        <taxon>Meligethinae</taxon>
        <taxon>Brassicogethes</taxon>
    </lineage>
</organism>
<accession>A0A9P0BF56</accession>
<sequence>MQDFMKNNDWDISLNLENENIDEHEKYENVQGITDKVAKHAVKEAKESRETAKRTEKKKDKEDEPYQAKAQNISEKLNFDCEEKSDITPGFNIAGEYPDEQQGIKNGSQTLAVTDISMVENDVEFSENKNLVNSYMAISSMKTWYVGCILEIISTNYVKMKFLKRNGSTFRWPRTAKIELVYHKSFLTPVTLQGDGKFIIHPGIGVVEKLWKAVRL</sequence>
<proteinExistence type="predicted"/>
<name>A0A9P0BF56_BRAAE</name>
<feature type="region of interest" description="Disordered" evidence="1">
    <location>
        <begin position="39"/>
        <end position="67"/>
    </location>
</feature>